<dbReference type="InterPro" id="IPR016181">
    <property type="entry name" value="Acyl_CoA_acyltransferase"/>
</dbReference>
<dbReference type="InterPro" id="IPR039968">
    <property type="entry name" value="BcerS-like"/>
</dbReference>
<dbReference type="SUPFAM" id="SSF55729">
    <property type="entry name" value="Acyl-CoA N-acyltransferases (Nat)"/>
    <property type="match status" value="1"/>
</dbReference>
<sequence>MAAHSQGPVSIHPVKDKADKREFVELAFRLNRGDPAWVPPLKNEAFDLLTPGKNPWFEHGKAQLFLARRDGRTVGRISAHVDFLALEQPASQGMGPGTGNWGLLEAEDAEVAHALIVSAEDWLRGQGMNRALGPLSISIWDEPGLLVEGFDTPPTIMLGHNSPLYQGWIEAEGYRPVKKLFNYAVDIVDGFPPLVNRIVAAGEKNERIRIRRVDKRKFDAEAQLIMGILNDAWSDNWGFVPLTDSEIAYVGKKLKDIVFEDLIRVAEVDGEAVAFMIVLPDINELLIGMDGSLFPFNWARLLWWLRKPKSKRLRVPLMGVVKKLQNSRMASTLAFMMIEYIRRDGVAKYGAEQGDIGWVLDDNQGMNAVADAINATVNRVYQLYDKPLS</sequence>
<dbReference type="PANTHER" id="PTHR41368:SF1">
    <property type="entry name" value="PROTEIN YGHO"/>
    <property type="match status" value="1"/>
</dbReference>
<dbReference type="AlphaFoldDB" id="A0A142VW56"/>
<dbReference type="PANTHER" id="PTHR41368">
    <property type="entry name" value="PROTEIN YGHO"/>
    <property type="match status" value="1"/>
</dbReference>
<organism evidence="1 2">
    <name type="scientific">Sphingopyxis terrae subsp. terrae NBRC 15098</name>
    <dbReference type="NCBI Taxonomy" id="1219058"/>
    <lineage>
        <taxon>Bacteria</taxon>
        <taxon>Pseudomonadati</taxon>
        <taxon>Pseudomonadota</taxon>
        <taxon>Alphaproteobacteria</taxon>
        <taxon>Sphingomonadales</taxon>
        <taxon>Sphingomonadaceae</taxon>
        <taxon>Sphingopyxis</taxon>
    </lineage>
</organism>
<dbReference type="Proteomes" id="UP000076234">
    <property type="component" value="Chromosome"/>
</dbReference>
<dbReference type="Gene3D" id="3.40.630.30">
    <property type="match status" value="1"/>
</dbReference>
<dbReference type="EMBL" id="CP013342">
    <property type="protein sequence ID" value="AMU93517.1"/>
    <property type="molecule type" value="Genomic_DNA"/>
</dbReference>
<evidence type="ECO:0008006" key="3">
    <source>
        <dbReference type="Google" id="ProtNLM"/>
    </source>
</evidence>
<reference evidence="2" key="1">
    <citation type="submission" date="2015-11" db="EMBL/GenBank/DDBJ databases">
        <title>Complete genome sequence of a polyethylene glycol-degrading strain Sphingopyxis terrae strain 203-1 (NBRC 15098).</title>
        <authorList>
            <person name="Yoshiyuki O."/>
            <person name="Shouta N."/>
            <person name="Nagata Y."/>
            <person name="Numata M."/>
            <person name="Tsuchikane K."/>
            <person name="Hosoyama A."/>
            <person name="Yamazoe A."/>
            <person name="Tsuda M."/>
            <person name="Fujita N."/>
            <person name="Kawai F."/>
        </authorList>
    </citation>
    <scope>NUCLEOTIDE SEQUENCE [LARGE SCALE GENOMIC DNA]</scope>
    <source>
        <strain evidence="2">203-1</strain>
    </source>
</reference>
<protein>
    <recommendedName>
        <fullName evidence="3">N-acetyltransferase</fullName>
    </recommendedName>
</protein>
<evidence type="ECO:0000313" key="1">
    <source>
        <dbReference type="EMBL" id="AMU93517.1"/>
    </source>
</evidence>
<dbReference type="KEGG" id="ster:AOA14_02720"/>
<accession>A0A142VW56</accession>
<gene>
    <name evidence="1" type="ORF">AOA14_02720</name>
</gene>
<evidence type="ECO:0000313" key="2">
    <source>
        <dbReference type="Proteomes" id="UP000076234"/>
    </source>
</evidence>
<reference evidence="1 2" key="2">
    <citation type="journal article" date="2016" name="Genome Announc.">
        <title>Complete Genome Sequence of Sphingopyxis terrae Strain 203-1 (NBRC 111660), a Polyethylene Glycol Degrader.</title>
        <authorList>
            <person name="Ohtsubo Y."/>
            <person name="Nonoyama S."/>
            <person name="Nagata Y."/>
            <person name="Numata M."/>
            <person name="Tsuchikane K."/>
            <person name="Hosoyama A."/>
            <person name="Yamazoe A."/>
            <person name="Tsuda M."/>
            <person name="Fujita N."/>
            <person name="Kawai F."/>
        </authorList>
    </citation>
    <scope>NUCLEOTIDE SEQUENCE [LARGE SCALE GENOMIC DNA]</scope>
    <source>
        <strain evidence="1 2">203-1</strain>
    </source>
</reference>
<proteinExistence type="predicted"/>
<dbReference type="STRING" id="1219058.AOA14_02720"/>
<name>A0A142VW56_9SPHN</name>
<dbReference type="RefSeq" id="WP_062900663.1">
    <property type="nucleotide sequence ID" value="NZ_CP013342.1"/>
</dbReference>